<protein>
    <submittedName>
        <fullName evidence="3">FxsA family protein</fullName>
    </submittedName>
</protein>
<evidence type="ECO:0000313" key="4">
    <source>
        <dbReference type="Proteomes" id="UP001528912"/>
    </source>
</evidence>
<dbReference type="PANTHER" id="PTHR35335:SF1">
    <property type="entry name" value="UPF0716 PROTEIN FXSA"/>
    <property type="match status" value="1"/>
</dbReference>
<feature type="region of interest" description="Disordered" evidence="1">
    <location>
        <begin position="147"/>
        <end position="186"/>
    </location>
</feature>
<reference evidence="3 4" key="1">
    <citation type="submission" date="2023-03" db="EMBL/GenBank/DDBJ databases">
        <title>YIM 133296 draft genome.</title>
        <authorList>
            <person name="Xiong L."/>
        </authorList>
    </citation>
    <scope>NUCLEOTIDE SEQUENCE [LARGE SCALE GENOMIC DNA]</scope>
    <source>
        <strain evidence="3 4">YIM 133296</strain>
    </source>
</reference>
<organism evidence="3 4">
    <name type="scientific">Luteipulveratus flavus</name>
    <dbReference type="NCBI Taxonomy" id="3031728"/>
    <lineage>
        <taxon>Bacteria</taxon>
        <taxon>Bacillati</taxon>
        <taxon>Actinomycetota</taxon>
        <taxon>Actinomycetes</taxon>
        <taxon>Micrococcales</taxon>
        <taxon>Dermacoccaceae</taxon>
        <taxon>Luteipulveratus</taxon>
    </lineage>
</organism>
<evidence type="ECO:0000313" key="3">
    <source>
        <dbReference type="EMBL" id="MDF8266215.1"/>
    </source>
</evidence>
<name>A0ABT6CBP8_9MICO</name>
<dbReference type="EMBL" id="JAROAV010000052">
    <property type="protein sequence ID" value="MDF8266215.1"/>
    <property type="molecule type" value="Genomic_DNA"/>
</dbReference>
<dbReference type="RefSeq" id="WP_277193425.1">
    <property type="nucleotide sequence ID" value="NZ_JAROAV010000052.1"/>
</dbReference>
<dbReference type="PANTHER" id="PTHR35335">
    <property type="entry name" value="UPF0716 PROTEIN FXSA"/>
    <property type="match status" value="1"/>
</dbReference>
<accession>A0ABT6CBP8</accession>
<keyword evidence="2" id="KW-1133">Transmembrane helix</keyword>
<feature type="transmembrane region" description="Helical" evidence="2">
    <location>
        <begin position="84"/>
        <end position="113"/>
    </location>
</feature>
<feature type="transmembrane region" description="Helical" evidence="2">
    <location>
        <begin position="17"/>
        <end position="36"/>
    </location>
</feature>
<dbReference type="Proteomes" id="UP001528912">
    <property type="component" value="Unassembled WGS sequence"/>
</dbReference>
<feature type="transmembrane region" description="Helical" evidence="2">
    <location>
        <begin position="42"/>
        <end position="63"/>
    </location>
</feature>
<keyword evidence="2" id="KW-0472">Membrane</keyword>
<proteinExistence type="predicted"/>
<dbReference type="InterPro" id="IPR007313">
    <property type="entry name" value="FxsA"/>
</dbReference>
<dbReference type="NCBIfam" id="NF008528">
    <property type="entry name" value="PRK11463.1-2"/>
    <property type="match status" value="1"/>
</dbReference>
<dbReference type="Pfam" id="PF04186">
    <property type="entry name" value="FxsA"/>
    <property type="match status" value="1"/>
</dbReference>
<evidence type="ECO:0000256" key="1">
    <source>
        <dbReference type="SAM" id="MobiDB-lite"/>
    </source>
</evidence>
<sequence>MAYSSTGAPHRPVWVRLLRAAPLLILLVEVVLVIVSSRLIGWWTLLLLLALSVAGVAVVSRTSRRSWRELREMRRTGRAPERRAGDAVINLVGGGLLALPGYFTALLGLILLVPASHGPVRSLARFLASRGALRVSGVRVYGGAGRSPFGDVVPGQVERDEPTRPPSGRPDGPEDPPVIEGRIVDK</sequence>
<comment type="caution">
    <text evidence="3">The sequence shown here is derived from an EMBL/GenBank/DDBJ whole genome shotgun (WGS) entry which is preliminary data.</text>
</comment>
<keyword evidence="2" id="KW-0812">Transmembrane</keyword>
<keyword evidence="4" id="KW-1185">Reference proteome</keyword>
<evidence type="ECO:0000256" key="2">
    <source>
        <dbReference type="SAM" id="Phobius"/>
    </source>
</evidence>
<gene>
    <name evidence="3" type="ORF">P4R38_18340</name>
</gene>